<dbReference type="Proteomes" id="UP000199682">
    <property type="component" value="Unassembled WGS sequence"/>
</dbReference>
<evidence type="ECO:0000259" key="1">
    <source>
        <dbReference type="SMART" id="SM00923"/>
    </source>
</evidence>
<gene>
    <name evidence="2" type="ORF">SAMN04488074_110251</name>
</gene>
<proteinExistence type="predicted"/>
<organism evidence="2 3">
    <name type="scientific">Lentzea albidocapillata subsp. violacea</name>
    <dbReference type="NCBI Taxonomy" id="128104"/>
    <lineage>
        <taxon>Bacteria</taxon>
        <taxon>Bacillati</taxon>
        <taxon>Actinomycetota</taxon>
        <taxon>Actinomycetes</taxon>
        <taxon>Pseudonocardiales</taxon>
        <taxon>Pseudonocardiaceae</taxon>
        <taxon>Lentzea</taxon>
    </lineage>
</organism>
<dbReference type="InterPro" id="IPR038020">
    <property type="entry name" value="MbtH-like_sf"/>
</dbReference>
<dbReference type="RefSeq" id="WP_090008218.1">
    <property type="nucleotide sequence ID" value="NZ_FNET01000010.1"/>
</dbReference>
<dbReference type="InterPro" id="IPR005153">
    <property type="entry name" value="MbtH-like_dom"/>
</dbReference>
<dbReference type="PANTHER" id="PTHR38444">
    <property type="entry name" value="ENTEROBACTIN BIOSYNTHESIS PROTEIN YBDZ"/>
    <property type="match status" value="1"/>
</dbReference>
<name>A0A1G9JH24_9PSEU</name>
<accession>A0A1G9JH24</accession>
<dbReference type="Gene3D" id="3.90.820.10">
    <property type="entry name" value="Structural Genomics, Unknown Function 30-nov-00 1gh9 Mol_id"/>
    <property type="match status" value="1"/>
</dbReference>
<dbReference type="Pfam" id="PF03621">
    <property type="entry name" value="MbtH"/>
    <property type="match status" value="1"/>
</dbReference>
<evidence type="ECO:0000313" key="2">
    <source>
        <dbReference type="EMBL" id="SDL36889.1"/>
    </source>
</evidence>
<dbReference type="InterPro" id="IPR037407">
    <property type="entry name" value="MLP_fam"/>
</dbReference>
<dbReference type="GO" id="GO:0019290">
    <property type="term" value="P:siderophore biosynthetic process"/>
    <property type="evidence" value="ECO:0007669"/>
    <property type="project" value="TreeGrafter"/>
</dbReference>
<sequence>MTNPFDDENGTFLVLVNDQDQYSLWPSFAEVPHGWTVSLGASPRAAALAHVEENWTDLRPLRLRS</sequence>
<dbReference type="SUPFAM" id="SSF160582">
    <property type="entry name" value="MbtH-like"/>
    <property type="match status" value="1"/>
</dbReference>
<dbReference type="GO" id="GO:0005829">
    <property type="term" value="C:cytosol"/>
    <property type="evidence" value="ECO:0007669"/>
    <property type="project" value="TreeGrafter"/>
</dbReference>
<reference evidence="3" key="1">
    <citation type="submission" date="2016-10" db="EMBL/GenBank/DDBJ databases">
        <authorList>
            <person name="Varghese N."/>
            <person name="Submissions S."/>
        </authorList>
    </citation>
    <scope>NUCLEOTIDE SEQUENCE [LARGE SCALE GENOMIC DNA]</scope>
    <source>
        <strain evidence="3">DSM 44796</strain>
    </source>
</reference>
<dbReference type="EMBL" id="FNET01000010">
    <property type="protein sequence ID" value="SDL36889.1"/>
    <property type="molecule type" value="Genomic_DNA"/>
</dbReference>
<dbReference type="SMART" id="SM00923">
    <property type="entry name" value="MbtH"/>
    <property type="match status" value="1"/>
</dbReference>
<evidence type="ECO:0000313" key="3">
    <source>
        <dbReference type="Proteomes" id="UP000199682"/>
    </source>
</evidence>
<dbReference type="PANTHER" id="PTHR38444:SF1">
    <property type="entry name" value="ENTEROBACTIN BIOSYNTHESIS PROTEIN YBDZ"/>
    <property type="match status" value="1"/>
</dbReference>
<protein>
    <submittedName>
        <fullName evidence="2">MbtH protein</fullName>
    </submittedName>
</protein>
<feature type="domain" description="MbtH-like" evidence="1">
    <location>
        <begin position="3"/>
        <end position="53"/>
    </location>
</feature>
<dbReference type="AlphaFoldDB" id="A0A1G9JH24"/>